<dbReference type="GO" id="GO:0034399">
    <property type="term" value="C:nuclear periphery"/>
    <property type="evidence" value="ECO:0007669"/>
    <property type="project" value="TreeGrafter"/>
</dbReference>
<gene>
    <name evidence="11" type="ORF">PSTG_04868</name>
</gene>
<evidence type="ECO:0000259" key="10">
    <source>
        <dbReference type="Pfam" id="PF12949"/>
    </source>
</evidence>
<feature type="compositionally biased region" description="Polar residues" evidence="7">
    <location>
        <begin position="449"/>
        <end position="464"/>
    </location>
</feature>
<proteinExistence type="predicted"/>
<dbReference type="AlphaFoldDB" id="A0A0L0VS69"/>
<dbReference type="GO" id="GO:0005637">
    <property type="term" value="C:nuclear inner membrane"/>
    <property type="evidence" value="ECO:0007669"/>
    <property type="project" value="UniProtKB-SubCell"/>
</dbReference>
<keyword evidence="4 8" id="KW-1133">Transmembrane helix</keyword>
<feature type="compositionally biased region" description="Low complexity" evidence="7">
    <location>
        <begin position="151"/>
        <end position="160"/>
    </location>
</feature>
<dbReference type="EMBL" id="AJIL01000026">
    <property type="protein sequence ID" value="KNF02047.1"/>
    <property type="molecule type" value="Genomic_DNA"/>
</dbReference>
<feature type="transmembrane region" description="Helical" evidence="8">
    <location>
        <begin position="817"/>
        <end position="836"/>
    </location>
</feature>
<evidence type="ECO:0000256" key="1">
    <source>
        <dbReference type="ARBA" id="ARBA00004540"/>
    </source>
</evidence>
<dbReference type="Gene3D" id="1.10.10.1180">
    <property type="entry name" value="MAN1, winged-helix domain"/>
    <property type="match status" value="1"/>
</dbReference>
<keyword evidence="12" id="KW-1185">Reference proteome</keyword>
<dbReference type="Pfam" id="PF12949">
    <property type="entry name" value="HeH"/>
    <property type="match status" value="1"/>
</dbReference>
<dbReference type="PANTHER" id="PTHR47808">
    <property type="entry name" value="INNER NUCLEAR MEMBRANE PROTEIN HEH2-RELATED"/>
    <property type="match status" value="1"/>
</dbReference>
<evidence type="ECO:0000256" key="2">
    <source>
        <dbReference type="ARBA" id="ARBA00022553"/>
    </source>
</evidence>
<reference evidence="12" key="1">
    <citation type="submission" date="2014-03" db="EMBL/GenBank/DDBJ databases">
        <title>The Genome Sequence of Puccinia striiformis f. sp. tritici PST-78.</title>
        <authorList>
            <consortium name="The Broad Institute Genome Sequencing Platform"/>
            <person name="Cuomo C."/>
            <person name="Hulbert S."/>
            <person name="Chen X."/>
            <person name="Walker B."/>
            <person name="Young S.K."/>
            <person name="Zeng Q."/>
            <person name="Gargeya S."/>
            <person name="Fitzgerald M."/>
            <person name="Haas B."/>
            <person name="Abouelleil A."/>
            <person name="Alvarado L."/>
            <person name="Arachchi H.M."/>
            <person name="Berlin A.M."/>
            <person name="Chapman S.B."/>
            <person name="Goldberg J."/>
            <person name="Griggs A."/>
            <person name="Gujja S."/>
            <person name="Hansen M."/>
            <person name="Howarth C."/>
            <person name="Imamovic A."/>
            <person name="Larimer J."/>
            <person name="McCowan C."/>
            <person name="Montmayeur A."/>
            <person name="Murphy C."/>
            <person name="Neiman D."/>
            <person name="Pearson M."/>
            <person name="Priest M."/>
            <person name="Roberts A."/>
            <person name="Saif S."/>
            <person name="Shea T."/>
            <person name="Sisk P."/>
            <person name="Sykes S."/>
            <person name="Wortman J."/>
            <person name="Nusbaum C."/>
            <person name="Birren B."/>
        </authorList>
    </citation>
    <scope>NUCLEOTIDE SEQUENCE [LARGE SCALE GENOMIC DNA]</scope>
    <source>
        <strain evidence="12">race PST-78</strain>
    </source>
</reference>
<sequence length="981" mass="109895">MANYQSTNPEPPPDWMLDGFDPNSVKVADLRSILLENNIPHSYTKKADLVQLYERQVRPMTAKLLKAHLSVKPSAVGIFDMRTNRYITEDTPSVSRTPRKKASSTISIDQESTASTASKPRTRRSTARTGSEREQSVIEPDGELTPQVKATTRGRTTSNRRNQRESTQPDSSPEKPARRLGKRKASEPPPGPSDAELTSEVDQLATYSISEQDELSNSSEQLRSSSSGSPVPVKKRRSELPTQSIELQEPAISKKNITKTKNRRSTLHEALESGEGTFTDFNPFQSGSNNESGGSSSKKPRPSKRQSSVKRSSIAPSQLPKSSTTPNIFNSASPNKPNPASQQVPMPPQVSPSSYAAPSSSSFIPKSTTTANVYSLHQTPARESARKSGPFPSTNRRLTMTQFQDDFDGNNSFDFGNPEQIQELLAPEESQTTSGKVLARSRRTTLQHQELSGDQVPYHQQTIPTPAHSRRHSQVPTPRTPYIQQPHNRSLSNQQYQTPLPRPHIQRIKLDELVQNTPIEKRLKITKPFRRTIPKRNGLFAGPSQLISFLLRLGCLGLMLTGVNWYLNQVDRLGYCDTGMKSNGYTRDRRIDSFLDPFHKDDDSSDDLQSFSDTLRIKFNQIWDTANRIGLLPDCQTCPTHGICDKGKLVKCELDFVRSHSDLEQNINHWFPMFMGPKCLPDTLKLVKILETSNQVYHILKKHRGQVVCSSGISGLDVDLQDGLSTIKVYGLQENLVKDLVLSSDNLDDQSSPSSSSSADEEIFELALKDLEKSKQILRSSSLMGEERWLSTFDSDQLDMNFTCRIKLGLFKIIKKFKSILISIFLVFLAWVYGSLKIKKYRQEKIKVRELVDLALIKLRDESWIHHTNPSLSPNPPRLASAQLRDLILSYDHDPLNRQKLWKNVEKIVEGNSNVRTKVDEVRGQSCKVWEWIGSYKGDLNLQSRTQFNSGASASSSTAGFSSGTPHQLHDDLLASTSTPS</sequence>
<feature type="compositionally biased region" description="Basic residues" evidence="7">
    <location>
        <begin position="256"/>
        <end position="265"/>
    </location>
</feature>
<name>A0A0L0VS69_9BASI</name>
<dbReference type="CDD" id="cd12935">
    <property type="entry name" value="LEM_like"/>
    <property type="match status" value="1"/>
</dbReference>
<evidence type="ECO:0000313" key="11">
    <source>
        <dbReference type="EMBL" id="KNF02047.1"/>
    </source>
</evidence>
<feature type="compositionally biased region" description="Polar residues" evidence="7">
    <location>
        <begin position="103"/>
        <end position="119"/>
    </location>
</feature>
<evidence type="ECO:0000256" key="6">
    <source>
        <dbReference type="ARBA" id="ARBA00023242"/>
    </source>
</evidence>
<feature type="compositionally biased region" description="Low complexity" evidence="7">
    <location>
        <begin position="351"/>
        <end position="362"/>
    </location>
</feature>
<dbReference type="Proteomes" id="UP000054564">
    <property type="component" value="Unassembled WGS sequence"/>
</dbReference>
<evidence type="ECO:0000259" key="9">
    <source>
        <dbReference type="Pfam" id="PF09402"/>
    </source>
</evidence>
<keyword evidence="3 8" id="KW-0812">Transmembrane</keyword>
<dbReference type="InterPro" id="IPR044780">
    <property type="entry name" value="Heh2/Src1"/>
</dbReference>
<evidence type="ECO:0000256" key="8">
    <source>
        <dbReference type="SAM" id="Phobius"/>
    </source>
</evidence>
<comment type="caution">
    <text evidence="11">The sequence shown here is derived from an EMBL/GenBank/DDBJ whole genome shotgun (WGS) entry which is preliminary data.</text>
</comment>
<dbReference type="GO" id="GO:0003682">
    <property type="term" value="F:chromatin binding"/>
    <property type="evidence" value="ECO:0007669"/>
    <property type="project" value="InterPro"/>
</dbReference>
<evidence type="ECO:0000256" key="5">
    <source>
        <dbReference type="ARBA" id="ARBA00023136"/>
    </source>
</evidence>
<keyword evidence="2" id="KW-0597">Phosphoprotein</keyword>
<evidence type="ECO:0000313" key="12">
    <source>
        <dbReference type="Proteomes" id="UP000054564"/>
    </source>
</evidence>
<comment type="subcellular location">
    <subcellularLocation>
        <location evidence="1">Nucleus inner membrane</location>
    </subcellularLocation>
</comment>
<feature type="region of interest" description="Disordered" evidence="7">
    <location>
        <begin position="89"/>
        <end position="366"/>
    </location>
</feature>
<dbReference type="InterPro" id="IPR025856">
    <property type="entry name" value="HeH/LEM_domain"/>
</dbReference>
<dbReference type="GO" id="GO:0005783">
    <property type="term" value="C:endoplasmic reticulum"/>
    <property type="evidence" value="ECO:0007669"/>
    <property type="project" value="TreeGrafter"/>
</dbReference>
<keyword evidence="6" id="KW-0539">Nucleus</keyword>
<feature type="compositionally biased region" description="Polar residues" evidence="7">
    <location>
        <begin position="474"/>
        <end position="486"/>
    </location>
</feature>
<feature type="region of interest" description="Disordered" evidence="7">
    <location>
        <begin position="449"/>
        <end position="486"/>
    </location>
</feature>
<feature type="compositionally biased region" description="Low complexity" evidence="7">
    <location>
        <begin position="951"/>
        <end position="965"/>
    </location>
</feature>
<evidence type="ECO:0000256" key="7">
    <source>
        <dbReference type="SAM" id="MobiDB-lite"/>
    </source>
</evidence>
<feature type="domain" description="Man1/Src1-like C-terminal" evidence="9">
    <location>
        <begin position="558"/>
        <end position="935"/>
    </location>
</feature>
<dbReference type="GO" id="GO:0071763">
    <property type="term" value="P:nuclear membrane organization"/>
    <property type="evidence" value="ECO:0007669"/>
    <property type="project" value="TreeGrafter"/>
</dbReference>
<dbReference type="InterPro" id="IPR041885">
    <property type="entry name" value="MAN1_winged_helix_dom"/>
</dbReference>
<feature type="compositionally biased region" description="Low complexity" evidence="7">
    <location>
        <begin position="286"/>
        <end position="297"/>
    </location>
</feature>
<organism evidence="11 12">
    <name type="scientific">Puccinia striiformis f. sp. tritici PST-78</name>
    <dbReference type="NCBI Taxonomy" id="1165861"/>
    <lineage>
        <taxon>Eukaryota</taxon>
        <taxon>Fungi</taxon>
        <taxon>Dikarya</taxon>
        <taxon>Basidiomycota</taxon>
        <taxon>Pucciniomycotina</taxon>
        <taxon>Pucciniomycetes</taxon>
        <taxon>Pucciniales</taxon>
        <taxon>Pucciniaceae</taxon>
        <taxon>Puccinia</taxon>
    </lineage>
</organism>
<feature type="compositionally biased region" description="Low complexity" evidence="7">
    <location>
        <begin position="216"/>
        <end position="232"/>
    </location>
</feature>
<dbReference type="OrthoDB" id="5376590at2759"/>
<evidence type="ECO:0000256" key="3">
    <source>
        <dbReference type="ARBA" id="ARBA00022692"/>
    </source>
</evidence>
<dbReference type="PANTHER" id="PTHR47808:SF2">
    <property type="entry name" value="LEM DOMAIN-CONTAINING PROTEIN 2"/>
    <property type="match status" value="1"/>
</dbReference>
<evidence type="ECO:0000256" key="4">
    <source>
        <dbReference type="ARBA" id="ARBA00022989"/>
    </source>
</evidence>
<evidence type="ECO:0008006" key="13">
    <source>
        <dbReference type="Google" id="ProtNLM"/>
    </source>
</evidence>
<feature type="domain" description="HeH/LEM" evidence="10">
    <location>
        <begin position="22"/>
        <end position="52"/>
    </location>
</feature>
<dbReference type="STRING" id="1165861.A0A0L0VS69"/>
<dbReference type="Pfam" id="PF09402">
    <property type="entry name" value="MSC"/>
    <property type="match status" value="1"/>
</dbReference>
<accession>A0A0L0VS69</accession>
<feature type="region of interest" description="Disordered" evidence="7">
    <location>
        <begin position="951"/>
        <end position="981"/>
    </location>
</feature>
<dbReference type="InterPro" id="IPR018996">
    <property type="entry name" value="Man1/Src1-like_C"/>
</dbReference>
<keyword evidence="5 8" id="KW-0472">Membrane</keyword>
<feature type="compositionally biased region" description="Basic residues" evidence="7">
    <location>
        <begin position="298"/>
        <end position="308"/>
    </location>
</feature>
<feature type="compositionally biased region" description="Polar residues" evidence="7">
    <location>
        <begin position="314"/>
        <end position="340"/>
    </location>
</feature>
<protein>
    <recommendedName>
        <fullName evidence="13">Man1/Src1 C-terminal domain-containing protein</fullName>
    </recommendedName>
</protein>